<evidence type="ECO:0000313" key="3">
    <source>
        <dbReference type="Proteomes" id="UP001172155"/>
    </source>
</evidence>
<gene>
    <name evidence="2" type="ORF">B0T18DRAFT_290766</name>
</gene>
<feature type="non-terminal residue" evidence="2">
    <location>
        <position position="1"/>
    </location>
</feature>
<sequence>LTLLAPTAHSLSLPRQTAPSAPPCTRPALLLAADAYIASQTAGTLAPLTPFLAAANWTYEQNNLVLPPTAQSSVLTKPLTISHRRTIVDLVRCATYTELISLTGAGWVIGTQIHHSPDGKVALIDSVASTTGSWLFNATKTLEFVKQEGAGAWGVIPAGERSPREVIQAAGDAYMDLWSDGGAEARVPWGTPCTRLEGGAYTGKGRADDSCRVGVPSNHNQAPNSRRRYVVDEEVGAVSILCVWEHMMNAADSHEFRLEKGKLRYIHTMTECGGKTCKL</sequence>
<keyword evidence="3" id="KW-1185">Reference proteome</keyword>
<reference evidence="2" key="1">
    <citation type="submission" date="2023-06" db="EMBL/GenBank/DDBJ databases">
        <title>Genome-scale phylogeny and comparative genomics of the fungal order Sordariales.</title>
        <authorList>
            <consortium name="Lawrence Berkeley National Laboratory"/>
            <person name="Hensen N."/>
            <person name="Bonometti L."/>
            <person name="Westerberg I."/>
            <person name="Brannstrom I.O."/>
            <person name="Guillou S."/>
            <person name="Cros-Aarteil S."/>
            <person name="Calhoun S."/>
            <person name="Haridas S."/>
            <person name="Kuo A."/>
            <person name="Mondo S."/>
            <person name="Pangilinan J."/>
            <person name="Riley R."/>
            <person name="LaButti K."/>
            <person name="Andreopoulos B."/>
            <person name="Lipzen A."/>
            <person name="Chen C."/>
            <person name="Yanf M."/>
            <person name="Daum C."/>
            <person name="Ng V."/>
            <person name="Clum A."/>
            <person name="Steindorff A."/>
            <person name="Ohm R."/>
            <person name="Martin F."/>
            <person name="Silar P."/>
            <person name="Natvig D."/>
            <person name="Lalanne C."/>
            <person name="Gautier V."/>
            <person name="Ament-velasquez S.L."/>
            <person name="Kruys A."/>
            <person name="Hutchinson M.I."/>
            <person name="Powell A.J."/>
            <person name="Barry K."/>
            <person name="Miller A.N."/>
            <person name="Grigoriev I.V."/>
            <person name="Debuchy R."/>
            <person name="Gladieux P."/>
            <person name="Thoren M.H."/>
            <person name="Johannesson H."/>
        </authorList>
    </citation>
    <scope>NUCLEOTIDE SEQUENCE</scope>
    <source>
        <strain evidence="2">SMH3187-1</strain>
    </source>
</reference>
<dbReference type="AlphaFoldDB" id="A0AA40K1W1"/>
<evidence type="ECO:0000313" key="2">
    <source>
        <dbReference type="EMBL" id="KAK0742934.1"/>
    </source>
</evidence>
<comment type="caution">
    <text evidence="2">The sequence shown here is derived from an EMBL/GenBank/DDBJ whole genome shotgun (WGS) entry which is preliminary data.</text>
</comment>
<dbReference type="InterPro" id="IPR058334">
    <property type="entry name" value="DUF8021"/>
</dbReference>
<dbReference type="EMBL" id="JAUKUD010000005">
    <property type="protein sequence ID" value="KAK0742934.1"/>
    <property type="molecule type" value="Genomic_DNA"/>
</dbReference>
<protein>
    <recommendedName>
        <fullName evidence="1">DUF8021 domain-containing protein</fullName>
    </recommendedName>
</protein>
<accession>A0AA40K1W1</accession>
<evidence type="ECO:0000259" key="1">
    <source>
        <dbReference type="Pfam" id="PF26061"/>
    </source>
</evidence>
<proteinExistence type="predicted"/>
<feature type="non-terminal residue" evidence="2">
    <location>
        <position position="279"/>
    </location>
</feature>
<dbReference type="Pfam" id="PF26061">
    <property type="entry name" value="DUF8021"/>
    <property type="match status" value="1"/>
</dbReference>
<name>A0AA40K1W1_9PEZI</name>
<dbReference type="Proteomes" id="UP001172155">
    <property type="component" value="Unassembled WGS sequence"/>
</dbReference>
<organism evidence="2 3">
    <name type="scientific">Schizothecium vesticola</name>
    <dbReference type="NCBI Taxonomy" id="314040"/>
    <lineage>
        <taxon>Eukaryota</taxon>
        <taxon>Fungi</taxon>
        <taxon>Dikarya</taxon>
        <taxon>Ascomycota</taxon>
        <taxon>Pezizomycotina</taxon>
        <taxon>Sordariomycetes</taxon>
        <taxon>Sordariomycetidae</taxon>
        <taxon>Sordariales</taxon>
        <taxon>Schizotheciaceae</taxon>
        <taxon>Schizothecium</taxon>
    </lineage>
</organism>
<feature type="domain" description="DUF8021" evidence="1">
    <location>
        <begin position="160"/>
        <end position="270"/>
    </location>
</feature>